<feature type="transmembrane region" description="Helical" evidence="1">
    <location>
        <begin position="72"/>
        <end position="95"/>
    </location>
</feature>
<dbReference type="RefSeq" id="WP_238805744.1">
    <property type="nucleotide sequence ID" value="NZ_CAKLPY010000001.1"/>
</dbReference>
<dbReference type="Pfam" id="PF13858">
    <property type="entry name" value="DUF4199"/>
    <property type="match status" value="1"/>
</dbReference>
<keyword evidence="1" id="KW-1133">Transmembrane helix</keyword>
<evidence type="ECO:0000256" key="1">
    <source>
        <dbReference type="SAM" id="Phobius"/>
    </source>
</evidence>
<dbReference type="EMBL" id="CAKLPY010000001">
    <property type="protein sequence ID" value="CAH0995262.1"/>
    <property type="molecule type" value="Genomic_DNA"/>
</dbReference>
<reference evidence="2" key="1">
    <citation type="submission" date="2021-12" db="EMBL/GenBank/DDBJ databases">
        <authorList>
            <person name="Rodrigo-Torres L."/>
            <person name="Arahal R. D."/>
            <person name="Lucena T."/>
        </authorList>
    </citation>
    <scope>NUCLEOTIDE SEQUENCE</scope>
    <source>
        <strain evidence="2">CECT 8858</strain>
    </source>
</reference>
<dbReference type="Proteomes" id="UP000837932">
    <property type="component" value="Unassembled WGS sequence"/>
</dbReference>
<gene>
    <name evidence="2" type="ORF">EMA8858_01382</name>
</gene>
<accession>A0ABN8EQV8</accession>
<evidence type="ECO:0008006" key="4">
    <source>
        <dbReference type="Google" id="ProtNLM"/>
    </source>
</evidence>
<name>A0ABN8EQV8_9BACT</name>
<comment type="caution">
    <text evidence="2">The sequence shown here is derived from an EMBL/GenBank/DDBJ whole genome shotgun (WGS) entry which is preliminary data.</text>
</comment>
<evidence type="ECO:0000313" key="2">
    <source>
        <dbReference type="EMBL" id="CAH0995262.1"/>
    </source>
</evidence>
<dbReference type="InterPro" id="IPR025250">
    <property type="entry name" value="DUF4199"/>
</dbReference>
<dbReference type="PROSITE" id="PS51257">
    <property type="entry name" value="PROKAR_LIPOPROTEIN"/>
    <property type="match status" value="1"/>
</dbReference>
<protein>
    <recommendedName>
        <fullName evidence="4">DUF4199 domain-containing protein</fullName>
    </recommendedName>
</protein>
<sequence>MLKSKILKYSLIYGALAACICIIVALIQYYGLHKSPFGRYKVPAFGINIIFIIVATWTYRANNLGILTFTEGFSIGFMTNLIAAFITGLVFFLFIQLIDAPYGQNQSILLWVQENIKGIERIKDTHIKDFGIIEYNILLKQAQEIPSASYVFVDEIVKKQLCIVAITIISIIFRRHTFTIS</sequence>
<feature type="transmembrane region" description="Helical" evidence="1">
    <location>
        <begin position="42"/>
        <end position="60"/>
    </location>
</feature>
<proteinExistence type="predicted"/>
<keyword evidence="1" id="KW-0812">Transmembrane</keyword>
<feature type="transmembrane region" description="Helical" evidence="1">
    <location>
        <begin position="6"/>
        <end position="30"/>
    </location>
</feature>
<evidence type="ECO:0000313" key="3">
    <source>
        <dbReference type="Proteomes" id="UP000837932"/>
    </source>
</evidence>
<organism evidence="2 3">
    <name type="scientific">Emticicia aquatica</name>
    <dbReference type="NCBI Taxonomy" id="1681835"/>
    <lineage>
        <taxon>Bacteria</taxon>
        <taxon>Pseudomonadati</taxon>
        <taxon>Bacteroidota</taxon>
        <taxon>Cytophagia</taxon>
        <taxon>Cytophagales</taxon>
        <taxon>Leadbetterellaceae</taxon>
        <taxon>Emticicia</taxon>
    </lineage>
</organism>
<keyword evidence="3" id="KW-1185">Reference proteome</keyword>
<keyword evidence="1" id="KW-0472">Membrane</keyword>